<evidence type="ECO:0000313" key="2">
    <source>
        <dbReference type="Proteomes" id="UP001165064"/>
    </source>
</evidence>
<proteinExistence type="predicted"/>
<protein>
    <submittedName>
        <fullName evidence="1">Unnamed protein product</fullName>
    </submittedName>
</protein>
<dbReference type="EMBL" id="BSXS01005201">
    <property type="protein sequence ID" value="GME84048.1"/>
    <property type="molecule type" value="Genomic_DNA"/>
</dbReference>
<reference evidence="1" key="1">
    <citation type="submission" date="2023-04" db="EMBL/GenBank/DDBJ databases">
        <title>Ambrosiozyma monospora NBRC 10751.</title>
        <authorList>
            <person name="Ichikawa N."/>
            <person name="Sato H."/>
            <person name="Tonouchi N."/>
        </authorList>
    </citation>
    <scope>NUCLEOTIDE SEQUENCE</scope>
    <source>
        <strain evidence="1">NBRC 10751</strain>
    </source>
</reference>
<evidence type="ECO:0000313" key="1">
    <source>
        <dbReference type="EMBL" id="GME84048.1"/>
    </source>
</evidence>
<comment type="caution">
    <text evidence="1">The sequence shown here is derived from an EMBL/GenBank/DDBJ whole genome shotgun (WGS) entry which is preliminary data.</text>
</comment>
<dbReference type="Proteomes" id="UP001165064">
    <property type="component" value="Unassembled WGS sequence"/>
</dbReference>
<accession>A0ACB5TA15</accession>
<keyword evidence="2" id="KW-1185">Reference proteome</keyword>
<organism evidence="1 2">
    <name type="scientific">Ambrosiozyma monospora</name>
    <name type="common">Yeast</name>
    <name type="synonym">Endomycopsis monosporus</name>
    <dbReference type="NCBI Taxonomy" id="43982"/>
    <lineage>
        <taxon>Eukaryota</taxon>
        <taxon>Fungi</taxon>
        <taxon>Dikarya</taxon>
        <taxon>Ascomycota</taxon>
        <taxon>Saccharomycotina</taxon>
        <taxon>Pichiomycetes</taxon>
        <taxon>Pichiales</taxon>
        <taxon>Pichiaceae</taxon>
        <taxon>Ambrosiozyma</taxon>
    </lineage>
</organism>
<name>A0ACB5TA15_AMBMO</name>
<sequence length="270" mass="30991">MPPNKTSKRKNNNNKKKKKNNNKKNNKSSVQKSRPASFQLTCLPCPLPSISWCSYSLGLHFDEPVDPTELIPLLPFIKTLGIHEISASCDTPSGNWCDLIPYAKELDLDNFRDLSSSWISKYADKITSLTVETYLLYLKNIMNSREKFKSLKQIYVPIEYYDHSPSTSDEESGDESDLERVKESLNDYSYIDSLLELSNHFDEVILTFSGSASQLLNPQLAKYYNHPKSRFSISYLNGTITKEAFSQSWMLMRFGHIVQPSRNLISVKYM</sequence>
<gene>
    <name evidence="1" type="ORF">Amon02_000658200</name>
</gene>